<dbReference type="EMBL" id="PJCH01000010">
    <property type="protein sequence ID" value="PQA87107.1"/>
    <property type="molecule type" value="Genomic_DNA"/>
</dbReference>
<protein>
    <submittedName>
        <fullName evidence="1">Uncharacterized protein</fullName>
    </submittedName>
</protein>
<dbReference type="InterPro" id="IPR036291">
    <property type="entry name" value="NAD(P)-bd_dom_sf"/>
</dbReference>
<dbReference type="RefSeq" id="WP_104830665.1">
    <property type="nucleotide sequence ID" value="NZ_PJCH01000010.1"/>
</dbReference>
<dbReference type="Gene3D" id="3.40.50.720">
    <property type="entry name" value="NAD(P)-binding Rossmann-like Domain"/>
    <property type="match status" value="1"/>
</dbReference>
<dbReference type="SUPFAM" id="SSF51735">
    <property type="entry name" value="NAD(P)-binding Rossmann-fold domains"/>
    <property type="match status" value="1"/>
</dbReference>
<organism evidence="1 2">
    <name type="scientific">Hyphococcus luteus</name>
    <dbReference type="NCBI Taxonomy" id="2058213"/>
    <lineage>
        <taxon>Bacteria</taxon>
        <taxon>Pseudomonadati</taxon>
        <taxon>Pseudomonadota</taxon>
        <taxon>Alphaproteobacteria</taxon>
        <taxon>Parvularculales</taxon>
        <taxon>Parvularculaceae</taxon>
        <taxon>Hyphococcus</taxon>
    </lineage>
</organism>
<dbReference type="Proteomes" id="UP000239504">
    <property type="component" value="Unassembled WGS sequence"/>
</dbReference>
<reference evidence="1 2" key="1">
    <citation type="submission" date="2017-12" db="EMBL/GenBank/DDBJ databases">
        <authorList>
            <person name="Hurst M.R.H."/>
        </authorList>
    </citation>
    <scope>NUCLEOTIDE SEQUENCE [LARGE SCALE GENOMIC DNA]</scope>
    <source>
        <strain evidence="1 2">SY-3-19</strain>
    </source>
</reference>
<name>A0A2S7K3P0_9PROT</name>
<gene>
    <name evidence="1" type="ORF">CW354_13765</name>
</gene>
<keyword evidence="2" id="KW-1185">Reference proteome</keyword>
<proteinExistence type="predicted"/>
<evidence type="ECO:0000313" key="1">
    <source>
        <dbReference type="EMBL" id="PQA87107.1"/>
    </source>
</evidence>
<comment type="caution">
    <text evidence="1">The sequence shown here is derived from an EMBL/GenBank/DDBJ whole genome shotgun (WGS) entry which is preliminary data.</text>
</comment>
<evidence type="ECO:0000313" key="2">
    <source>
        <dbReference type="Proteomes" id="UP000239504"/>
    </source>
</evidence>
<dbReference type="AlphaFoldDB" id="A0A2S7K3P0"/>
<accession>A0A2S7K3P0</accession>
<sequence>MKTVDGKTAFITGGAGGVGLGIAKALAGFAGGARSNSVCAIELDVANREADALLAAPSESEIQV</sequence>